<reference evidence="1" key="2">
    <citation type="submission" date="2025-08" db="UniProtKB">
        <authorList>
            <consortium name="Ensembl"/>
        </authorList>
    </citation>
    <scope>IDENTIFICATION</scope>
</reference>
<name>A0A8I3WEL4_CALJA</name>
<accession>A0A8I3WEL4</accession>
<reference evidence="1 2" key="1">
    <citation type="submission" date="2009-03" db="EMBL/GenBank/DDBJ databases">
        <authorList>
            <person name="Warren W."/>
            <person name="Ye L."/>
            <person name="Minx P."/>
            <person name="Worley K."/>
            <person name="Gibbs R."/>
            <person name="Wilson R.K."/>
        </authorList>
    </citation>
    <scope>NUCLEOTIDE SEQUENCE [LARGE SCALE GENOMIC DNA]</scope>
</reference>
<dbReference type="Proteomes" id="UP000008225">
    <property type="component" value="Chromosome 1"/>
</dbReference>
<sequence>LILSPRLECRGRISAHGNFCLPGSSDSPASGVAGITGTRHHAQLIFCIFSRDRVSPC</sequence>
<evidence type="ECO:0000313" key="2">
    <source>
        <dbReference type="Proteomes" id="UP000008225"/>
    </source>
</evidence>
<protein>
    <submittedName>
        <fullName evidence="1">Uncharacterized protein</fullName>
    </submittedName>
</protein>
<dbReference type="PANTHER" id="PTHR12138:SF162">
    <property type="entry name" value="CHROMOSOME UNDETERMINED SCAFFOLD_275, WHOLE GENOME SHOTGUN SEQUENCE"/>
    <property type="match status" value="1"/>
</dbReference>
<dbReference type="PANTHER" id="PTHR12138">
    <property type="entry name" value="PRIMATE-EXPANDED PROTEIN FAMILY"/>
    <property type="match status" value="1"/>
</dbReference>
<dbReference type="Ensembl" id="ENSCJAT00000125542.1">
    <property type="protein sequence ID" value="ENSCJAP00000082360.1"/>
    <property type="gene ID" value="ENSCJAG00000070050.1"/>
</dbReference>
<dbReference type="GeneTree" id="ENSGT00940000166898"/>
<organism evidence="1 2">
    <name type="scientific">Callithrix jacchus</name>
    <name type="common">White-tufted-ear marmoset</name>
    <name type="synonym">Simia Jacchus</name>
    <dbReference type="NCBI Taxonomy" id="9483"/>
    <lineage>
        <taxon>Eukaryota</taxon>
        <taxon>Metazoa</taxon>
        <taxon>Chordata</taxon>
        <taxon>Craniata</taxon>
        <taxon>Vertebrata</taxon>
        <taxon>Euteleostomi</taxon>
        <taxon>Mammalia</taxon>
        <taxon>Eutheria</taxon>
        <taxon>Euarchontoglires</taxon>
        <taxon>Primates</taxon>
        <taxon>Haplorrhini</taxon>
        <taxon>Platyrrhini</taxon>
        <taxon>Cebidae</taxon>
        <taxon>Callitrichinae</taxon>
        <taxon>Callithrix</taxon>
        <taxon>Callithrix</taxon>
    </lineage>
</organism>
<dbReference type="AlphaFoldDB" id="A0A8I3WEL4"/>
<proteinExistence type="predicted"/>
<keyword evidence="2" id="KW-1185">Reference proteome</keyword>
<evidence type="ECO:0000313" key="1">
    <source>
        <dbReference type="Ensembl" id="ENSCJAP00000082360.1"/>
    </source>
</evidence>
<reference evidence="1" key="3">
    <citation type="submission" date="2025-09" db="UniProtKB">
        <authorList>
            <consortium name="Ensembl"/>
        </authorList>
    </citation>
    <scope>IDENTIFICATION</scope>
</reference>